<protein>
    <submittedName>
        <fullName evidence="1">Uncharacterized protein</fullName>
    </submittedName>
</protein>
<sequence length="247" mass="29042">MDGSFPSIYSLYQLGVNKMAKNKIYLDGADLTENEKQFIHEITPQFQVKLLSVIFSQFRSFMESFSTRDLTDDPSRFPLMQSILLAQKKAGLKELSPKVMRAVELLATGQSPRPLTNNPTDWKWSEYYKHYHHRGCHRMIRYELEGPIYKTDAVHNFPKPKYAYWQGYASTRMVRRDEFPINPLIDDHKVFYYAEPWDGKGSVEDRIAESTLLQYPEYASSWLALQRSNFQKEVEEHRALTKRLLDL</sequence>
<organism evidence="1 2">
    <name type="scientific">Klebsiella phage vB_KpM_FBKp24</name>
    <dbReference type="NCBI Taxonomy" id="2801834"/>
    <lineage>
        <taxon>Viruses</taxon>
        <taxon>Duplodnaviria</taxon>
        <taxon>Heunggongvirae</taxon>
        <taxon>Uroviricota</taxon>
        <taxon>Caudoviricetes</taxon>
        <taxon>Chimalliviridae</taxon>
        <taxon>Maaswegvirus</taxon>
        <taxon>Maaswegvirus Kp24</taxon>
    </lineage>
</organism>
<evidence type="ECO:0000313" key="2">
    <source>
        <dbReference type="Proteomes" id="UP000596381"/>
    </source>
</evidence>
<reference evidence="1 2" key="1">
    <citation type="submission" date="2020-12" db="EMBL/GenBank/DDBJ databases">
        <title>Genomic characterization of four novel bacteriophages infecting Klebsiella pneumoniae.</title>
        <authorList>
            <person name="Estrada Bonilla B."/>
            <person name="Costa A.R."/>
            <person name="van Rossum T."/>
            <person name="Hagedoorn S."/>
            <person name="Wallinga H."/>
            <person name="Xiao M."/>
            <person name="Song W."/>
            <person name="Haas P.-J."/>
            <person name="Nobrega F.L."/>
            <person name="Brouns S.J.J."/>
        </authorList>
    </citation>
    <scope>NUCLEOTIDE SEQUENCE [LARGE SCALE GENOMIC DNA]</scope>
</reference>
<evidence type="ECO:0000313" key="1">
    <source>
        <dbReference type="EMBL" id="QQV92104.1"/>
    </source>
</evidence>
<name>A0A7U0GBD5_9CAUD</name>
<proteinExistence type="predicted"/>
<gene>
    <name evidence="1" type="ORF">vBKpMFBKp24_158</name>
</gene>
<dbReference type="EMBL" id="MW394391">
    <property type="protein sequence ID" value="QQV92104.1"/>
    <property type="molecule type" value="Genomic_DNA"/>
</dbReference>
<accession>A0A7U0GBD5</accession>
<keyword evidence="2" id="KW-1185">Reference proteome</keyword>
<dbReference type="Proteomes" id="UP000596381">
    <property type="component" value="Segment"/>
</dbReference>